<keyword evidence="3" id="KW-1185">Reference proteome</keyword>
<organism evidence="2 3">
    <name type="scientific">Desulfosporosinus lacus DSM 15449</name>
    <dbReference type="NCBI Taxonomy" id="1121420"/>
    <lineage>
        <taxon>Bacteria</taxon>
        <taxon>Bacillati</taxon>
        <taxon>Bacillota</taxon>
        <taxon>Clostridia</taxon>
        <taxon>Eubacteriales</taxon>
        <taxon>Desulfitobacteriaceae</taxon>
        <taxon>Desulfosporosinus</taxon>
    </lineage>
</organism>
<dbReference type="EMBL" id="FQXJ01000004">
    <property type="protein sequence ID" value="SHH65679.1"/>
    <property type="molecule type" value="Genomic_DNA"/>
</dbReference>
<accession>A0A1M5URS3</accession>
<proteinExistence type="predicted"/>
<dbReference type="InterPro" id="IPR023346">
    <property type="entry name" value="Lysozyme-like_dom_sf"/>
</dbReference>
<evidence type="ECO:0000313" key="2">
    <source>
        <dbReference type="EMBL" id="SHH65679.1"/>
    </source>
</evidence>
<dbReference type="STRING" id="1121420.SAMN02746098_01052"/>
<dbReference type="PANTHER" id="PTHR37423:SF2">
    <property type="entry name" value="MEMBRANE-BOUND LYTIC MUREIN TRANSGLYCOSYLASE C"/>
    <property type="match status" value="1"/>
</dbReference>
<dbReference type="Gene3D" id="1.10.530.10">
    <property type="match status" value="1"/>
</dbReference>
<sequence>MNMAQIVLLFQLQQMNGSWQTTQTDKNDLSGAGESGSSNSLLFATLLKAALGGGGDASQGLTGLMQGMSGMSSLNSYKALQAPEGKAENTGSLEHLIYSMAQKYGVDPNLIQQVVKAESGFNSKATSPAGAMGLMQLMPGTAASYGVKNPYDPTQNLDGGTHFLKDLLNRFKGNIPLSLAAYNAGPGAVDKYNGVPPYKETQAYVQKIMAGLNQNDWRA</sequence>
<dbReference type="AlphaFoldDB" id="A0A1M5URS3"/>
<gene>
    <name evidence="2" type="ORF">SAMN02746098_01052</name>
</gene>
<evidence type="ECO:0000313" key="3">
    <source>
        <dbReference type="Proteomes" id="UP000183954"/>
    </source>
</evidence>
<dbReference type="Pfam" id="PF01464">
    <property type="entry name" value="SLT"/>
    <property type="match status" value="1"/>
</dbReference>
<protein>
    <submittedName>
        <fullName evidence="2">Transglycosylase SLT domain-containing protein</fullName>
    </submittedName>
</protein>
<dbReference type="CDD" id="cd00254">
    <property type="entry name" value="LT-like"/>
    <property type="match status" value="1"/>
</dbReference>
<dbReference type="RefSeq" id="WP_073028375.1">
    <property type="nucleotide sequence ID" value="NZ_FQXJ01000004.1"/>
</dbReference>
<feature type="domain" description="Transglycosylase SLT" evidence="1">
    <location>
        <begin position="97"/>
        <end position="202"/>
    </location>
</feature>
<reference evidence="3" key="1">
    <citation type="submission" date="2016-11" db="EMBL/GenBank/DDBJ databases">
        <authorList>
            <person name="Varghese N."/>
            <person name="Submissions S."/>
        </authorList>
    </citation>
    <scope>NUCLEOTIDE SEQUENCE [LARGE SCALE GENOMIC DNA]</scope>
    <source>
        <strain evidence="3">DSM 15449</strain>
    </source>
</reference>
<dbReference type="PANTHER" id="PTHR37423">
    <property type="entry name" value="SOLUBLE LYTIC MUREIN TRANSGLYCOSYLASE-RELATED"/>
    <property type="match status" value="1"/>
</dbReference>
<dbReference type="InterPro" id="IPR008258">
    <property type="entry name" value="Transglycosylase_SLT_dom_1"/>
</dbReference>
<evidence type="ECO:0000259" key="1">
    <source>
        <dbReference type="Pfam" id="PF01464"/>
    </source>
</evidence>
<dbReference type="Proteomes" id="UP000183954">
    <property type="component" value="Unassembled WGS sequence"/>
</dbReference>
<name>A0A1M5URS3_9FIRM</name>
<dbReference type="SUPFAM" id="SSF53955">
    <property type="entry name" value="Lysozyme-like"/>
    <property type="match status" value="1"/>
</dbReference>